<dbReference type="Proteomes" id="UP000499080">
    <property type="component" value="Unassembled WGS sequence"/>
</dbReference>
<dbReference type="EMBL" id="BGPR01000419">
    <property type="protein sequence ID" value="GBM19214.1"/>
    <property type="molecule type" value="Genomic_DNA"/>
</dbReference>
<accession>A0A4Y2DU24</accession>
<evidence type="ECO:0000256" key="1">
    <source>
        <dbReference type="SAM" id="MobiDB-lite"/>
    </source>
</evidence>
<reference evidence="2 3" key="1">
    <citation type="journal article" date="2019" name="Sci. Rep.">
        <title>Orb-weaving spider Araneus ventricosus genome elucidates the spidroin gene catalogue.</title>
        <authorList>
            <person name="Kono N."/>
            <person name="Nakamura H."/>
            <person name="Ohtoshi R."/>
            <person name="Moran D.A.P."/>
            <person name="Shinohara A."/>
            <person name="Yoshida Y."/>
            <person name="Fujiwara M."/>
            <person name="Mori M."/>
            <person name="Tomita M."/>
            <person name="Arakawa K."/>
        </authorList>
    </citation>
    <scope>NUCLEOTIDE SEQUENCE [LARGE SCALE GENOMIC DNA]</scope>
</reference>
<dbReference type="AlphaFoldDB" id="A0A4Y2DU24"/>
<comment type="caution">
    <text evidence="2">The sequence shown here is derived from an EMBL/GenBank/DDBJ whole genome shotgun (WGS) entry which is preliminary data.</text>
</comment>
<keyword evidence="3" id="KW-1185">Reference proteome</keyword>
<organism evidence="2 3">
    <name type="scientific">Araneus ventricosus</name>
    <name type="common">Orbweaver spider</name>
    <name type="synonym">Epeira ventricosa</name>
    <dbReference type="NCBI Taxonomy" id="182803"/>
    <lineage>
        <taxon>Eukaryota</taxon>
        <taxon>Metazoa</taxon>
        <taxon>Ecdysozoa</taxon>
        <taxon>Arthropoda</taxon>
        <taxon>Chelicerata</taxon>
        <taxon>Arachnida</taxon>
        <taxon>Araneae</taxon>
        <taxon>Araneomorphae</taxon>
        <taxon>Entelegynae</taxon>
        <taxon>Araneoidea</taxon>
        <taxon>Araneidae</taxon>
        <taxon>Araneus</taxon>
    </lineage>
</organism>
<protein>
    <submittedName>
        <fullName evidence="2">Uncharacterized protein</fullName>
    </submittedName>
</protein>
<evidence type="ECO:0000313" key="2">
    <source>
        <dbReference type="EMBL" id="GBM19214.1"/>
    </source>
</evidence>
<proteinExistence type="predicted"/>
<sequence length="141" mass="15551">MSRSPSGKVLASASEFPGSKPDSTDEQPCLWARCTLNLPSAVVGQTPPAGVMRKSGSPAEVKFLLFDHGPWQKSPRAASKRKVIVRYPRCRNSSKSQEELAEIRHTCLMGCSPDCLKLKYPYTVVEAQNKRNSETGLKDEK</sequence>
<gene>
    <name evidence="2" type="ORF">AVEN_142467_1</name>
</gene>
<evidence type="ECO:0000313" key="3">
    <source>
        <dbReference type="Proteomes" id="UP000499080"/>
    </source>
</evidence>
<feature type="region of interest" description="Disordered" evidence="1">
    <location>
        <begin position="1"/>
        <end position="26"/>
    </location>
</feature>
<name>A0A4Y2DU24_ARAVE</name>